<proteinExistence type="evidence at transcript level"/>
<organism evidence="1">
    <name type="scientific">Hyalomma excavatum</name>
    <dbReference type="NCBI Taxonomy" id="257692"/>
    <lineage>
        <taxon>Eukaryota</taxon>
        <taxon>Metazoa</taxon>
        <taxon>Ecdysozoa</taxon>
        <taxon>Arthropoda</taxon>
        <taxon>Chelicerata</taxon>
        <taxon>Arachnida</taxon>
        <taxon>Acari</taxon>
        <taxon>Parasitiformes</taxon>
        <taxon>Ixodida</taxon>
        <taxon>Ixodoidea</taxon>
        <taxon>Ixodidae</taxon>
        <taxon>Hyalomminae</taxon>
        <taxon>Hyalomma</taxon>
    </lineage>
</organism>
<dbReference type="AlphaFoldDB" id="A0A131XPE4"/>
<sequence length="117" mass="13595">LNREHTQLRVCFPPAHSVLNRWQATGWRFLQTDMYPNPVAYHRYNPELYSNICTFCQERADLQHMVWACPMVPTQNKTYITGEHWETTLLSSAPEDQLKAIQQAEHGARVQGLEAVI</sequence>
<reference evidence="1" key="1">
    <citation type="journal article" date="2017" name="Ticks Tick Borne Dis.">
        <title>An insight into the sialome of Hyalomma excavatum.</title>
        <authorList>
            <person name="Ribeiro J.M."/>
            <person name="Slovak M."/>
            <person name="Francischetti I.M."/>
        </authorList>
    </citation>
    <scope>NUCLEOTIDE SEQUENCE</scope>
    <source>
        <strain evidence="1">Samish</strain>
        <tissue evidence="1">Salivary glands</tissue>
    </source>
</reference>
<dbReference type="EMBL" id="GEFH01001150">
    <property type="protein sequence ID" value="JAP67431.1"/>
    <property type="molecule type" value="mRNA"/>
</dbReference>
<name>A0A131XPE4_9ACAR</name>
<evidence type="ECO:0000313" key="1">
    <source>
        <dbReference type="EMBL" id="JAP67431.1"/>
    </source>
</evidence>
<protein>
    <submittedName>
        <fullName evidence="1">Putative tick transposon</fullName>
    </submittedName>
</protein>
<accession>A0A131XPE4</accession>
<feature type="non-terminal residue" evidence="1">
    <location>
        <position position="1"/>
    </location>
</feature>